<reference evidence="2" key="1">
    <citation type="submission" date="2022-05" db="EMBL/GenBank/DDBJ databases">
        <title>The Musa troglodytarum L. genome provides insights into the mechanism of non-climacteric behaviour and enrichment of carotenoids.</title>
        <authorList>
            <person name="Wang J."/>
        </authorList>
    </citation>
    <scope>NUCLEOTIDE SEQUENCE</scope>
    <source>
        <tissue evidence="2">Leaf</tissue>
    </source>
</reference>
<dbReference type="AlphaFoldDB" id="A0A9E7JTX0"/>
<sequence length="140" mass="15189">MGTKVGVRSPAAVAKSSATPSSRPWKSIWDELGLGIWFLIRLRCATTVKRDDAYTPTTADGVTVVVRGIINMARIQDNGFPLELDADSSTETGNLNLQQLGVSQKVVSTPMKSNDVCTRMLPCLLPSSGLWHRVQAAKDF</sequence>
<protein>
    <submittedName>
        <fullName evidence="2">Uncharacterized protein</fullName>
    </submittedName>
</protein>
<accession>A0A9E7JTX0</accession>
<proteinExistence type="predicted"/>
<name>A0A9E7JTX0_9LILI</name>
<evidence type="ECO:0000256" key="1">
    <source>
        <dbReference type="SAM" id="MobiDB-lite"/>
    </source>
</evidence>
<evidence type="ECO:0000313" key="3">
    <source>
        <dbReference type="Proteomes" id="UP001055439"/>
    </source>
</evidence>
<dbReference type="EMBL" id="CP097505">
    <property type="protein sequence ID" value="URD94112.1"/>
    <property type="molecule type" value="Genomic_DNA"/>
</dbReference>
<dbReference type="Proteomes" id="UP001055439">
    <property type="component" value="Chromosome 3"/>
</dbReference>
<feature type="region of interest" description="Disordered" evidence="1">
    <location>
        <begin position="1"/>
        <end position="22"/>
    </location>
</feature>
<dbReference type="OrthoDB" id="118550at2759"/>
<keyword evidence="3" id="KW-1185">Reference proteome</keyword>
<evidence type="ECO:0000313" key="2">
    <source>
        <dbReference type="EMBL" id="URD94112.1"/>
    </source>
</evidence>
<gene>
    <name evidence="2" type="ORF">MUK42_32639</name>
</gene>
<organism evidence="2 3">
    <name type="scientific">Musa troglodytarum</name>
    <name type="common">fe'i banana</name>
    <dbReference type="NCBI Taxonomy" id="320322"/>
    <lineage>
        <taxon>Eukaryota</taxon>
        <taxon>Viridiplantae</taxon>
        <taxon>Streptophyta</taxon>
        <taxon>Embryophyta</taxon>
        <taxon>Tracheophyta</taxon>
        <taxon>Spermatophyta</taxon>
        <taxon>Magnoliopsida</taxon>
        <taxon>Liliopsida</taxon>
        <taxon>Zingiberales</taxon>
        <taxon>Musaceae</taxon>
        <taxon>Musa</taxon>
    </lineage>
</organism>